<evidence type="ECO:0000313" key="1">
    <source>
        <dbReference type="EMBL" id="MPM88705.1"/>
    </source>
</evidence>
<comment type="caution">
    <text evidence="1">The sequence shown here is derived from an EMBL/GenBank/DDBJ whole genome shotgun (WGS) entry which is preliminary data.</text>
</comment>
<sequence length="182" mass="20032">MAVAAQLPDQRRGQQQRFRIAGHAFGRSRLNRVQDGFRLAAFRRREYAVVNRVVATQFDGQLVLGLAIIAEVPLLRRGADAAVIAVAEFAVEQNQTFGIEQPISFAAVAVDRTGQPDRMCRIALRSQFLSFASHRPENELGLHSVSSFSGFPASTPVARASFSYRLRCRYRAIAGNGPRASS</sequence>
<name>A0A645DHM2_9ZZZZ</name>
<dbReference type="EMBL" id="VSSQ01036274">
    <property type="protein sequence ID" value="MPM88705.1"/>
    <property type="molecule type" value="Genomic_DNA"/>
</dbReference>
<gene>
    <name evidence="1" type="ORF">SDC9_135809</name>
</gene>
<dbReference type="AlphaFoldDB" id="A0A645DHM2"/>
<proteinExistence type="predicted"/>
<organism evidence="1">
    <name type="scientific">bioreactor metagenome</name>
    <dbReference type="NCBI Taxonomy" id="1076179"/>
    <lineage>
        <taxon>unclassified sequences</taxon>
        <taxon>metagenomes</taxon>
        <taxon>ecological metagenomes</taxon>
    </lineage>
</organism>
<protein>
    <submittedName>
        <fullName evidence="1">Uncharacterized protein</fullName>
    </submittedName>
</protein>
<reference evidence="1" key="1">
    <citation type="submission" date="2019-08" db="EMBL/GenBank/DDBJ databases">
        <authorList>
            <person name="Kucharzyk K."/>
            <person name="Murdoch R.W."/>
            <person name="Higgins S."/>
            <person name="Loffler F."/>
        </authorList>
    </citation>
    <scope>NUCLEOTIDE SEQUENCE</scope>
</reference>
<accession>A0A645DHM2</accession>